<reference evidence="1" key="1">
    <citation type="journal article" date="2014" name="Front. Microbiol.">
        <title>High frequency of phylogenetically diverse reductive dehalogenase-homologous genes in deep subseafloor sedimentary metagenomes.</title>
        <authorList>
            <person name="Kawai M."/>
            <person name="Futagami T."/>
            <person name="Toyoda A."/>
            <person name="Takaki Y."/>
            <person name="Nishi S."/>
            <person name="Hori S."/>
            <person name="Arai W."/>
            <person name="Tsubouchi T."/>
            <person name="Morono Y."/>
            <person name="Uchiyama I."/>
            <person name="Ito T."/>
            <person name="Fujiyama A."/>
            <person name="Inagaki F."/>
            <person name="Takami H."/>
        </authorList>
    </citation>
    <scope>NUCLEOTIDE SEQUENCE</scope>
    <source>
        <strain evidence="1">Expedition CK06-06</strain>
    </source>
</reference>
<accession>X0XTQ7</accession>
<organism evidence="1">
    <name type="scientific">marine sediment metagenome</name>
    <dbReference type="NCBI Taxonomy" id="412755"/>
    <lineage>
        <taxon>unclassified sequences</taxon>
        <taxon>metagenomes</taxon>
        <taxon>ecological metagenomes</taxon>
    </lineage>
</organism>
<dbReference type="EMBL" id="BARS01059601">
    <property type="protein sequence ID" value="GAG46609.1"/>
    <property type="molecule type" value="Genomic_DNA"/>
</dbReference>
<evidence type="ECO:0000313" key="1">
    <source>
        <dbReference type="EMBL" id="GAG46609.1"/>
    </source>
</evidence>
<gene>
    <name evidence="1" type="ORF">S01H1_86219</name>
</gene>
<sequence length="37" mass="4040">TFEPVNGVKVTFYDAGHILGSSVILLESEDKRILFSG</sequence>
<dbReference type="Gene3D" id="3.60.15.10">
    <property type="entry name" value="Ribonuclease Z/Hydroxyacylglutathione hydrolase-like"/>
    <property type="match status" value="1"/>
</dbReference>
<protein>
    <recommendedName>
        <fullName evidence="2">Metallo-beta-lactamase domain-containing protein</fullName>
    </recommendedName>
</protein>
<dbReference type="SUPFAM" id="SSF56281">
    <property type="entry name" value="Metallo-hydrolase/oxidoreductase"/>
    <property type="match status" value="1"/>
</dbReference>
<feature type="non-terminal residue" evidence="1">
    <location>
        <position position="37"/>
    </location>
</feature>
<evidence type="ECO:0008006" key="2">
    <source>
        <dbReference type="Google" id="ProtNLM"/>
    </source>
</evidence>
<proteinExistence type="predicted"/>
<name>X0XTQ7_9ZZZZ</name>
<feature type="non-terminal residue" evidence="1">
    <location>
        <position position="1"/>
    </location>
</feature>
<dbReference type="AlphaFoldDB" id="X0XTQ7"/>
<dbReference type="InterPro" id="IPR036866">
    <property type="entry name" value="RibonucZ/Hydroxyglut_hydro"/>
</dbReference>
<comment type="caution">
    <text evidence="1">The sequence shown here is derived from an EMBL/GenBank/DDBJ whole genome shotgun (WGS) entry which is preliminary data.</text>
</comment>